<dbReference type="PROSITE" id="PS01085">
    <property type="entry name" value="RIBUL_P_3_EPIMER_1"/>
    <property type="match status" value="1"/>
</dbReference>
<evidence type="ECO:0000256" key="13">
    <source>
        <dbReference type="PIRSR" id="PIRSR001461-2"/>
    </source>
</evidence>
<evidence type="ECO:0000313" key="16">
    <source>
        <dbReference type="Proteomes" id="UP000190657"/>
    </source>
</evidence>
<keyword evidence="9 10" id="KW-0413">Isomerase</keyword>
<keyword evidence="10 11" id="KW-0119">Carbohydrate metabolism</keyword>
<comment type="cofactor">
    <cofactor evidence="4">
        <name>Zn(2+)</name>
        <dbReference type="ChEBI" id="CHEBI:29105"/>
    </cofactor>
</comment>
<comment type="function">
    <text evidence="10">Catalyzes the reversible epimerization of D-ribulose 5-phosphate to D-xylulose 5-phosphate.</text>
</comment>
<dbReference type="Proteomes" id="UP000190657">
    <property type="component" value="Unassembled WGS sequence"/>
</dbReference>
<dbReference type="NCBIfam" id="NF004076">
    <property type="entry name" value="PRK05581.1-4"/>
    <property type="match status" value="1"/>
</dbReference>
<comment type="cofactor">
    <cofactor evidence="5">
        <name>Fe(2+)</name>
        <dbReference type="ChEBI" id="CHEBI:29033"/>
    </cofactor>
</comment>
<comment type="catalytic activity">
    <reaction evidence="1 10 11">
        <text>D-ribulose 5-phosphate = D-xylulose 5-phosphate</text>
        <dbReference type="Rhea" id="RHEA:13677"/>
        <dbReference type="ChEBI" id="CHEBI:57737"/>
        <dbReference type="ChEBI" id="CHEBI:58121"/>
        <dbReference type="EC" id="5.1.3.1"/>
    </reaction>
</comment>
<keyword evidence="13" id="KW-0862">Zinc</keyword>
<dbReference type="InterPro" id="IPR011060">
    <property type="entry name" value="RibuloseP-bd_barrel"/>
</dbReference>
<evidence type="ECO:0000256" key="8">
    <source>
        <dbReference type="ARBA" id="ARBA00022723"/>
    </source>
</evidence>
<evidence type="ECO:0000256" key="9">
    <source>
        <dbReference type="ARBA" id="ARBA00023235"/>
    </source>
</evidence>
<dbReference type="SUPFAM" id="SSF51366">
    <property type="entry name" value="Ribulose-phoshate binding barrel"/>
    <property type="match status" value="1"/>
</dbReference>
<organism evidence="15 16">
    <name type="scientific">Eubacterium coprostanoligenes</name>
    <dbReference type="NCBI Taxonomy" id="290054"/>
    <lineage>
        <taxon>Bacteria</taxon>
        <taxon>Bacillati</taxon>
        <taxon>Bacillota</taxon>
        <taxon>Clostridia</taxon>
        <taxon>Eubacteriales</taxon>
        <taxon>Eubacteriaceae</taxon>
        <taxon>Eubacterium</taxon>
    </lineage>
</organism>
<evidence type="ECO:0000256" key="7">
    <source>
        <dbReference type="ARBA" id="ARBA00013188"/>
    </source>
</evidence>
<keyword evidence="8 10" id="KW-0479">Metal-binding</keyword>
<evidence type="ECO:0000256" key="4">
    <source>
        <dbReference type="ARBA" id="ARBA00001947"/>
    </source>
</evidence>
<dbReference type="NCBIfam" id="TIGR01163">
    <property type="entry name" value="rpe"/>
    <property type="match status" value="1"/>
</dbReference>
<proteinExistence type="inferred from homology"/>
<dbReference type="AlphaFoldDB" id="A0A1T4JY33"/>
<dbReference type="PANTHER" id="PTHR11749">
    <property type="entry name" value="RIBULOSE-5-PHOSPHATE-3-EPIMERASE"/>
    <property type="match status" value="1"/>
</dbReference>
<evidence type="ECO:0000256" key="1">
    <source>
        <dbReference type="ARBA" id="ARBA00001782"/>
    </source>
</evidence>
<name>A0A1T4JY33_9FIRM</name>
<dbReference type="InterPro" id="IPR013785">
    <property type="entry name" value="Aldolase_TIM"/>
</dbReference>
<feature type="active site" description="Proton donor" evidence="10 12">
    <location>
        <position position="171"/>
    </location>
</feature>
<dbReference type="EC" id="5.1.3.1" evidence="7 10"/>
<dbReference type="Pfam" id="PF00834">
    <property type="entry name" value="Ribul_P_3_epim"/>
    <property type="match status" value="1"/>
</dbReference>
<evidence type="ECO:0000256" key="10">
    <source>
        <dbReference type="HAMAP-Rule" id="MF_02227"/>
    </source>
</evidence>
<feature type="binding site" evidence="10 14">
    <location>
        <begin position="142"/>
        <end position="145"/>
    </location>
    <ligand>
        <name>substrate</name>
    </ligand>
</feature>
<keyword evidence="13" id="KW-0170">Cobalt</keyword>
<keyword evidence="13" id="KW-0464">Manganese</keyword>
<dbReference type="HAMAP" id="MF_02227">
    <property type="entry name" value="RPE"/>
    <property type="match status" value="1"/>
</dbReference>
<dbReference type="STRING" id="290054.SAMN02745114_00160"/>
<comment type="cofactor">
    <cofactor evidence="3">
        <name>Co(2+)</name>
        <dbReference type="ChEBI" id="CHEBI:48828"/>
    </cofactor>
</comment>
<evidence type="ECO:0000313" key="15">
    <source>
        <dbReference type="EMBL" id="SJZ34997.1"/>
    </source>
</evidence>
<dbReference type="PIRSF" id="PIRSF001461">
    <property type="entry name" value="RPE"/>
    <property type="match status" value="1"/>
</dbReference>
<feature type="binding site" evidence="10 14">
    <location>
        <position position="10"/>
    </location>
    <ligand>
        <name>substrate</name>
    </ligand>
</feature>
<dbReference type="GO" id="GO:0006098">
    <property type="term" value="P:pentose-phosphate shunt"/>
    <property type="evidence" value="ECO:0007669"/>
    <property type="project" value="UniProtKB-UniRule"/>
</dbReference>
<keyword evidence="16" id="KW-1185">Reference proteome</keyword>
<dbReference type="GO" id="GO:0019323">
    <property type="term" value="P:pentose catabolic process"/>
    <property type="evidence" value="ECO:0007669"/>
    <property type="project" value="UniProtKB-UniRule"/>
</dbReference>
<comment type="pathway">
    <text evidence="10">Carbohydrate degradation.</text>
</comment>
<reference evidence="16" key="1">
    <citation type="submission" date="2017-02" db="EMBL/GenBank/DDBJ databases">
        <authorList>
            <person name="Varghese N."/>
            <person name="Submissions S."/>
        </authorList>
    </citation>
    <scope>NUCLEOTIDE SEQUENCE [LARGE SCALE GENOMIC DNA]</scope>
    <source>
        <strain evidence="16">ATCC 51222</strain>
    </source>
</reference>
<feature type="binding site" evidence="10">
    <location>
        <begin position="171"/>
        <end position="173"/>
    </location>
    <ligand>
        <name>substrate</name>
    </ligand>
</feature>
<evidence type="ECO:0000256" key="12">
    <source>
        <dbReference type="PIRSR" id="PIRSR001461-1"/>
    </source>
</evidence>
<comment type="cofactor">
    <cofactor evidence="2">
        <name>Mn(2+)</name>
        <dbReference type="ChEBI" id="CHEBI:29035"/>
    </cofactor>
</comment>
<comment type="cofactor">
    <cofactor evidence="10 13">
        <name>a divalent metal cation</name>
        <dbReference type="ChEBI" id="CHEBI:60240"/>
    </cofactor>
    <text evidence="10 13">Binds 1 divalent metal cation per subunit.</text>
</comment>
<feature type="binding site" evidence="10 14">
    <location>
        <begin position="193"/>
        <end position="194"/>
    </location>
    <ligand>
        <name>substrate</name>
    </ligand>
</feature>
<evidence type="ECO:0000256" key="2">
    <source>
        <dbReference type="ARBA" id="ARBA00001936"/>
    </source>
</evidence>
<dbReference type="InterPro" id="IPR000056">
    <property type="entry name" value="Ribul_P_3_epim-like"/>
</dbReference>
<dbReference type="Gene3D" id="3.20.20.70">
    <property type="entry name" value="Aldolase class I"/>
    <property type="match status" value="1"/>
</dbReference>
<feature type="binding site" evidence="10 13">
    <location>
        <position position="171"/>
    </location>
    <ligand>
        <name>a divalent metal cation</name>
        <dbReference type="ChEBI" id="CHEBI:60240"/>
    </ligand>
</feature>
<evidence type="ECO:0000256" key="3">
    <source>
        <dbReference type="ARBA" id="ARBA00001941"/>
    </source>
</evidence>
<dbReference type="GO" id="GO:0005737">
    <property type="term" value="C:cytoplasm"/>
    <property type="evidence" value="ECO:0007669"/>
    <property type="project" value="UniProtKB-ARBA"/>
</dbReference>
<feature type="binding site" evidence="10 13">
    <location>
        <position position="66"/>
    </location>
    <ligand>
        <name>a divalent metal cation</name>
        <dbReference type="ChEBI" id="CHEBI:60240"/>
    </ligand>
</feature>
<dbReference type="GO" id="GO:0046872">
    <property type="term" value="F:metal ion binding"/>
    <property type="evidence" value="ECO:0007669"/>
    <property type="project" value="UniProtKB-UniRule"/>
</dbReference>
<evidence type="ECO:0000256" key="11">
    <source>
        <dbReference type="PIRNR" id="PIRNR001461"/>
    </source>
</evidence>
<feature type="active site" description="Proton acceptor" evidence="10 12">
    <location>
        <position position="35"/>
    </location>
</feature>
<feature type="binding site" evidence="10 14">
    <location>
        <position position="66"/>
    </location>
    <ligand>
        <name>substrate</name>
    </ligand>
</feature>
<feature type="binding site" evidence="10 13">
    <location>
        <position position="33"/>
    </location>
    <ligand>
        <name>a divalent metal cation</name>
        <dbReference type="ChEBI" id="CHEBI:60240"/>
    </ligand>
</feature>
<evidence type="ECO:0000256" key="5">
    <source>
        <dbReference type="ARBA" id="ARBA00001954"/>
    </source>
</evidence>
<feature type="binding site" evidence="14">
    <location>
        <position position="173"/>
    </location>
    <ligand>
        <name>substrate</name>
    </ligand>
</feature>
<dbReference type="EMBL" id="FUWW01000002">
    <property type="protein sequence ID" value="SJZ34997.1"/>
    <property type="molecule type" value="Genomic_DNA"/>
</dbReference>
<feature type="binding site" evidence="10 13">
    <location>
        <position position="35"/>
    </location>
    <ligand>
        <name>a divalent metal cation</name>
        <dbReference type="ChEBI" id="CHEBI:60240"/>
    </ligand>
</feature>
<gene>
    <name evidence="10" type="primary">rpe</name>
    <name evidence="15" type="ORF">SAMN02745114_00160</name>
</gene>
<evidence type="ECO:0000256" key="6">
    <source>
        <dbReference type="ARBA" id="ARBA00009541"/>
    </source>
</evidence>
<protein>
    <recommendedName>
        <fullName evidence="7 10">Ribulose-phosphate 3-epimerase</fullName>
        <ecNumber evidence="7 10">5.1.3.1</ecNumber>
    </recommendedName>
</protein>
<accession>A0A1T4JY33</accession>
<sequence>MNNKVKISPSILASDYANLQSELERISTSDLIHVDVMDGHFVPNISIGAPVTAACKKVCDVPFDVHLMISNPLDYAEDFAKAGADIICFHSECDSDTEETINKILSLGKKAGLAIKPATPIDEVVKYLDKLSMVLVMTVEPGFGGQSFMESTMPKVEAIRKINPDIDIEVDGGINAETIKIAAKAGANVFVAGSAVFKSENPAETIAILRKNAQDAQ</sequence>
<evidence type="ECO:0000256" key="14">
    <source>
        <dbReference type="PIRSR" id="PIRSR001461-3"/>
    </source>
</evidence>
<dbReference type="RefSeq" id="WP_078767672.1">
    <property type="nucleotide sequence ID" value="NZ_FUWW01000002.1"/>
</dbReference>
<dbReference type="FunFam" id="3.20.20.70:FF:000004">
    <property type="entry name" value="Ribulose-phosphate 3-epimerase"/>
    <property type="match status" value="1"/>
</dbReference>
<comment type="similarity">
    <text evidence="6 10 11">Belongs to the ribulose-phosphate 3-epimerase family.</text>
</comment>
<dbReference type="OrthoDB" id="1645589at2"/>
<dbReference type="CDD" id="cd00429">
    <property type="entry name" value="RPE"/>
    <property type="match status" value="1"/>
</dbReference>
<dbReference type="GO" id="GO:0004750">
    <property type="term" value="F:D-ribulose-phosphate 3-epimerase activity"/>
    <property type="evidence" value="ECO:0007669"/>
    <property type="project" value="UniProtKB-UniRule"/>
</dbReference>
<dbReference type="InterPro" id="IPR026019">
    <property type="entry name" value="Ribul_P_3_epim"/>
</dbReference>
<dbReference type="PROSITE" id="PS01086">
    <property type="entry name" value="RIBUL_P_3_EPIMER_2"/>
    <property type="match status" value="1"/>
</dbReference>